<dbReference type="PANTHER" id="PTHR47843:SF5">
    <property type="entry name" value="BTB_POZ DOMAIN PROTEIN"/>
    <property type="match status" value="1"/>
</dbReference>
<proteinExistence type="predicted"/>
<name>A0A9P6I836_9PEZI</name>
<dbReference type="Proteomes" id="UP000781932">
    <property type="component" value="Unassembled WGS sequence"/>
</dbReference>
<accession>A0A9P6I836</accession>
<dbReference type="Pfam" id="PF00651">
    <property type="entry name" value="BTB"/>
    <property type="match status" value="1"/>
</dbReference>
<evidence type="ECO:0000256" key="1">
    <source>
        <dbReference type="SAM" id="MobiDB-lite"/>
    </source>
</evidence>
<gene>
    <name evidence="3" type="ORF">CkaCkLH20_05177</name>
</gene>
<dbReference type="PANTHER" id="PTHR47843">
    <property type="entry name" value="BTB DOMAIN-CONTAINING PROTEIN-RELATED"/>
    <property type="match status" value="1"/>
</dbReference>
<feature type="domain" description="BTB" evidence="2">
    <location>
        <begin position="24"/>
        <end position="119"/>
    </location>
</feature>
<dbReference type="RefSeq" id="XP_038746938.1">
    <property type="nucleotide sequence ID" value="XM_038887896.1"/>
</dbReference>
<protein>
    <recommendedName>
        <fullName evidence="2">BTB domain-containing protein</fullName>
    </recommendedName>
</protein>
<sequence length="687" mass="76853">METKPYPLDLVQGLDKYFDSPEYSDVTIRCRARDFYAHRVVLASQSAYFADAFPDDDGDVDPAALLLSDSSTVLGNAGAASVVAAQQQRRQVLDLHDEDPRVVEGVLCFMYHADYRDSSSSSPEDAAVVFNLRMCAAADRFAVSCLKRCAVEKLRAAAERFWDAEGFVRGLEEAYEVGSGVDGETRGVLVAVAAAHADGLCVKGAIMASIRKRPEPPVLSRDGFQIIGDTITVQGDERMSCLKLKKALTHDQTKGFYVAQLRHYGISFPPSASKARVKNTLIEAVREGKCDKVPDAVLRVQDVLRREYEALSKQWKIDCKAWEKARDKTKREDEAFLNCKTPGEKANYDLGRFMELYFLTNGKPDEEKTPGPIALYDLKDAKKVEGLAKRVPGLQTVTCPGRDEKRVTCIGWDKFLLSNLNYDIVKDAYEHEKQKIDDPCGAAMREHREYVAEKREHESLTDQKKPGTSFDVERCKGSYFVQCKAVMNGYDVSPKHVLTMDVKIGKDGLLLAAYDFGMIEGTMLLSASEEKLDSLVQMDCDEDSERRNDDEEDDYGADDPGDDGWKPGQKTLKNTAASRKRPASASSGKGVTKKKKRMLPSLSRRVYFRLRGRETGEGDIHDTPEPGHLDFLDSDCSQFMGLAYEFPYIGKNVEFKGYKVSDSPRKKHEPWSNFSSQAWGYAKAARW</sequence>
<feature type="compositionally biased region" description="Acidic residues" evidence="1">
    <location>
        <begin position="550"/>
        <end position="562"/>
    </location>
</feature>
<dbReference type="CDD" id="cd18186">
    <property type="entry name" value="BTB_POZ_ZBTB_KLHL-like"/>
    <property type="match status" value="1"/>
</dbReference>
<feature type="region of interest" description="Disordered" evidence="1">
    <location>
        <begin position="540"/>
        <end position="597"/>
    </location>
</feature>
<evidence type="ECO:0000313" key="4">
    <source>
        <dbReference type="Proteomes" id="UP000781932"/>
    </source>
</evidence>
<dbReference type="InterPro" id="IPR000210">
    <property type="entry name" value="BTB/POZ_dom"/>
</dbReference>
<dbReference type="OrthoDB" id="4630416at2759"/>
<dbReference type="PROSITE" id="PS50097">
    <property type="entry name" value="BTB"/>
    <property type="match status" value="1"/>
</dbReference>
<dbReference type="SUPFAM" id="SSF54695">
    <property type="entry name" value="POZ domain"/>
    <property type="match status" value="1"/>
</dbReference>
<dbReference type="GeneID" id="62160970"/>
<evidence type="ECO:0000313" key="3">
    <source>
        <dbReference type="EMBL" id="KAF9877477.1"/>
    </source>
</evidence>
<keyword evidence="4" id="KW-1185">Reference proteome</keyword>
<reference evidence="3" key="1">
    <citation type="submission" date="2020-03" db="EMBL/GenBank/DDBJ databases">
        <authorList>
            <person name="He L."/>
        </authorList>
    </citation>
    <scope>NUCLEOTIDE SEQUENCE</scope>
    <source>
        <strain evidence="3">CkLH20</strain>
    </source>
</reference>
<comment type="caution">
    <text evidence="3">The sequence shown here is derived from an EMBL/GenBank/DDBJ whole genome shotgun (WGS) entry which is preliminary data.</text>
</comment>
<dbReference type="InterPro" id="IPR011333">
    <property type="entry name" value="SKP1/BTB/POZ_sf"/>
</dbReference>
<reference evidence="3" key="2">
    <citation type="submission" date="2020-11" db="EMBL/GenBank/DDBJ databases">
        <title>Whole genome sequencing of Colletotrichum sp.</title>
        <authorList>
            <person name="Li H."/>
        </authorList>
    </citation>
    <scope>NUCLEOTIDE SEQUENCE</scope>
    <source>
        <strain evidence="3">CkLH20</strain>
    </source>
</reference>
<dbReference type="EMBL" id="JAATWM020000014">
    <property type="protein sequence ID" value="KAF9877477.1"/>
    <property type="molecule type" value="Genomic_DNA"/>
</dbReference>
<dbReference type="Gene3D" id="3.30.710.10">
    <property type="entry name" value="Potassium Channel Kv1.1, Chain A"/>
    <property type="match status" value="1"/>
</dbReference>
<evidence type="ECO:0000259" key="2">
    <source>
        <dbReference type="PROSITE" id="PS50097"/>
    </source>
</evidence>
<organism evidence="3 4">
    <name type="scientific">Colletotrichum karsti</name>
    <dbReference type="NCBI Taxonomy" id="1095194"/>
    <lineage>
        <taxon>Eukaryota</taxon>
        <taxon>Fungi</taxon>
        <taxon>Dikarya</taxon>
        <taxon>Ascomycota</taxon>
        <taxon>Pezizomycotina</taxon>
        <taxon>Sordariomycetes</taxon>
        <taxon>Hypocreomycetidae</taxon>
        <taxon>Glomerellales</taxon>
        <taxon>Glomerellaceae</taxon>
        <taxon>Colletotrichum</taxon>
        <taxon>Colletotrichum boninense species complex</taxon>
    </lineage>
</organism>
<dbReference type="SMART" id="SM00225">
    <property type="entry name" value="BTB"/>
    <property type="match status" value="1"/>
</dbReference>
<dbReference type="AlphaFoldDB" id="A0A9P6I836"/>